<dbReference type="Gene3D" id="4.10.240.10">
    <property type="entry name" value="Zn(2)-C6 fungal-type DNA-binding domain"/>
    <property type="match status" value="1"/>
</dbReference>
<dbReference type="GO" id="GO:0008270">
    <property type="term" value="F:zinc ion binding"/>
    <property type="evidence" value="ECO:0007669"/>
    <property type="project" value="InterPro"/>
</dbReference>
<dbReference type="InterPro" id="IPR050613">
    <property type="entry name" value="Sec_Metabolite_Reg"/>
</dbReference>
<evidence type="ECO:0000313" key="5">
    <source>
        <dbReference type="EMBL" id="GAC93400.1"/>
    </source>
</evidence>
<dbReference type="Proteomes" id="UP000014071">
    <property type="component" value="Unassembled WGS sequence"/>
</dbReference>
<dbReference type="GeneID" id="24106266"/>
<dbReference type="PANTHER" id="PTHR31001">
    <property type="entry name" value="UNCHARACTERIZED TRANSCRIPTIONAL REGULATORY PROTEIN"/>
    <property type="match status" value="1"/>
</dbReference>
<dbReference type="eggNOG" id="ENOG502R3H3">
    <property type="taxonomic scope" value="Eukaryota"/>
</dbReference>
<comment type="subcellular location">
    <subcellularLocation>
        <location evidence="1">Nucleus</location>
    </subcellularLocation>
</comment>
<dbReference type="STRING" id="1305764.R9P5N8"/>
<dbReference type="CDD" id="cd12148">
    <property type="entry name" value="fungal_TF_MHR"/>
    <property type="match status" value="1"/>
</dbReference>
<evidence type="ECO:0000313" key="6">
    <source>
        <dbReference type="Proteomes" id="UP000014071"/>
    </source>
</evidence>
<protein>
    <submittedName>
        <fullName evidence="5">C6 transcription factor</fullName>
    </submittedName>
</protein>
<dbReference type="GO" id="GO:0005634">
    <property type="term" value="C:nucleus"/>
    <property type="evidence" value="ECO:0007669"/>
    <property type="project" value="UniProtKB-SubCell"/>
</dbReference>
<dbReference type="CDD" id="cd00067">
    <property type="entry name" value="GAL4"/>
    <property type="match status" value="1"/>
</dbReference>
<dbReference type="AlphaFoldDB" id="R9P5N8"/>
<feature type="region of interest" description="Disordered" evidence="3">
    <location>
        <begin position="51"/>
        <end position="114"/>
    </location>
</feature>
<dbReference type="PANTHER" id="PTHR31001:SF89">
    <property type="entry name" value="ZN(2)-C6 FUNGAL-TYPE DOMAIN-CONTAINING PROTEIN"/>
    <property type="match status" value="1"/>
</dbReference>
<feature type="compositionally biased region" description="Polar residues" evidence="3">
    <location>
        <begin position="80"/>
        <end position="96"/>
    </location>
</feature>
<dbReference type="SUPFAM" id="SSF57701">
    <property type="entry name" value="Zn2/Cys6 DNA-binding domain"/>
    <property type="match status" value="1"/>
</dbReference>
<name>R9P5N8_PSEHS</name>
<reference evidence="6" key="1">
    <citation type="journal article" date="2013" name="Genome Announc.">
        <title>Draft genome sequence of the basidiomycetous yeast-like fungus Pseudozyma hubeiensis SY62, which produces an abundant amount of the biosurfactant mannosylerythritol lipids.</title>
        <authorList>
            <person name="Konishi M."/>
            <person name="Hatada Y."/>
            <person name="Horiuchi J."/>
        </authorList>
    </citation>
    <scope>NUCLEOTIDE SEQUENCE [LARGE SCALE GENOMIC DNA]</scope>
    <source>
        <strain evidence="6">SY62</strain>
    </source>
</reference>
<gene>
    <name evidence="5" type="ORF">PHSY_000965</name>
</gene>
<feature type="compositionally biased region" description="Low complexity" evidence="3">
    <location>
        <begin position="780"/>
        <end position="797"/>
    </location>
</feature>
<feature type="region of interest" description="Disordered" evidence="3">
    <location>
        <begin position="621"/>
        <end position="657"/>
    </location>
</feature>
<evidence type="ECO:0000256" key="2">
    <source>
        <dbReference type="ARBA" id="ARBA00023242"/>
    </source>
</evidence>
<organism evidence="5 6">
    <name type="scientific">Pseudozyma hubeiensis (strain SY62)</name>
    <name type="common">Yeast</name>
    <dbReference type="NCBI Taxonomy" id="1305764"/>
    <lineage>
        <taxon>Eukaryota</taxon>
        <taxon>Fungi</taxon>
        <taxon>Dikarya</taxon>
        <taxon>Basidiomycota</taxon>
        <taxon>Ustilaginomycotina</taxon>
        <taxon>Ustilaginomycetes</taxon>
        <taxon>Ustilaginales</taxon>
        <taxon>Ustilaginaceae</taxon>
        <taxon>Pseudozyma</taxon>
    </lineage>
</organism>
<dbReference type="GO" id="GO:0000981">
    <property type="term" value="F:DNA-binding transcription factor activity, RNA polymerase II-specific"/>
    <property type="evidence" value="ECO:0007669"/>
    <property type="project" value="InterPro"/>
</dbReference>
<evidence type="ECO:0000256" key="1">
    <source>
        <dbReference type="ARBA" id="ARBA00004123"/>
    </source>
</evidence>
<sequence length="973" mass="105904">MADKPRGLQVAAYRYNCQPCKQRKTKCDRVKPCASCHLRGTQDKCYAEEHDVATSPTSSATRAARPHKKARFSEADAIAGSTSRLPFHTPSPQKASPSGPAAMTPVASTSSLAQERTSAIQDHIALLRSTIDQLEASILPGSGSGKHPSSHYNDMEPTSDLVLTTEPRVVWADVAHLFPPKRDVERILEYFLNEMVYIMIPVQGKQFWRAWLRLSQPSARGSPAWRDRDHDVEPEPPGISRSMVASLLMCLASTSFLIPQAREHELELTFGMAEQRDHWITCALALARCGISFHRIGTADQQQQPLMHYVDSTLDTSLDRFGFDTLACRVFSLIGMSEMAYQVNGECLRRAVRINLFDETSPKAAELFTVDDDELTDEEILHMRRRIGIQAVVTERWTCLYTGRQPMIDEDAETLPTPAASEWSEIEDLTLLFSRFVSKLRRLPAQLASLTSRKPGDWSSQRARDQEAVQLILDIDRGLCSVYDPSLPRASTGGRSSSQILAELPEILERNQHLSMSDAQLNQMHRDFANALIMTSSWLSLRCLVTSNLMFVPWVSDVASRYCALNLARRLIELLPSIWMMTSSPYVPFSSSWISRHLFLACTVLSVPILGQESASASSTQAYVDKQGSSHEDGARTGESAGDATSSDRPSDFAPSRMQSKQIFSKLSSKILDGNSTSKRLPASSSVDLDWFSGKLVEIASLFSKLAERGDQTAGVNTKLIDMLLNGRAELRDRVLLKCGQKQNRALNMQLVNGGMGRDGGGSGSMGRIESQRDLTTFVSAASAGKSSPSSTGTSPAVNAGAGSPSNSRSGGVGGAATESGYGRTSKPGRSNARKDFLTTNTREQLASETHRVQSPSLHDLANAVDTFTSSNHTTTHASSTVNTPPLPSFSPHPSYLHHQQHSTNSNTATSAGGGGIGWDWDKTFFPSPTPGNGAASISGNSSSGGGDVLANVPLLLDTQDWLAILDGVDIPL</sequence>
<evidence type="ECO:0000259" key="4">
    <source>
        <dbReference type="PROSITE" id="PS50048"/>
    </source>
</evidence>
<feature type="compositionally biased region" description="Polar residues" evidence="3">
    <location>
        <begin position="902"/>
        <end position="911"/>
    </location>
</feature>
<dbReference type="HOGENOM" id="CLU_336821_0_0_1"/>
<evidence type="ECO:0000256" key="3">
    <source>
        <dbReference type="SAM" id="MobiDB-lite"/>
    </source>
</evidence>
<dbReference type="EMBL" id="DF238776">
    <property type="protein sequence ID" value="GAC93400.1"/>
    <property type="molecule type" value="Genomic_DNA"/>
</dbReference>
<dbReference type="Pfam" id="PF00172">
    <property type="entry name" value="Zn_clus"/>
    <property type="match status" value="1"/>
</dbReference>
<feature type="compositionally biased region" description="Low complexity" evidence="3">
    <location>
        <begin position="871"/>
        <end position="884"/>
    </location>
</feature>
<feature type="domain" description="Zn(2)-C6 fungal-type" evidence="4">
    <location>
        <begin position="16"/>
        <end position="45"/>
    </location>
</feature>
<dbReference type="InterPro" id="IPR036864">
    <property type="entry name" value="Zn2-C6_fun-type_DNA-bd_sf"/>
</dbReference>
<feature type="compositionally biased region" description="Low complexity" evidence="3">
    <location>
        <begin position="53"/>
        <end position="63"/>
    </location>
</feature>
<dbReference type="OrthoDB" id="6780543at2759"/>
<feature type="region of interest" description="Disordered" evidence="3">
    <location>
        <begin position="871"/>
        <end position="914"/>
    </location>
</feature>
<dbReference type="RefSeq" id="XP_012186987.1">
    <property type="nucleotide sequence ID" value="XM_012331597.1"/>
</dbReference>
<dbReference type="InterPro" id="IPR001138">
    <property type="entry name" value="Zn2Cys6_DnaBD"/>
</dbReference>
<keyword evidence="2" id="KW-0539">Nucleus</keyword>
<dbReference type="PROSITE" id="PS50048">
    <property type="entry name" value="ZN2_CY6_FUNGAL_2"/>
    <property type="match status" value="1"/>
</dbReference>
<proteinExistence type="predicted"/>
<keyword evidence="6" id="KW-1185">Reference proteome</keyword>
<feature type="region of interest" description="Disordered" evidence="3">
    <location>
        <begin position="780"/>
        <end position="837"/>
    </location>
</feature>
<accession>R9P5N8</accession>